<evidence type="ECO:0000313" key="2">
    <source>
        <dbReference type="Proteomes" id="UP000023152"/>
    </source>
</evidence>
<keyword evidence="2" id="KW-1185">Reference proteome</keyword>
<proteinExistence type="predicted"/>
<feature type="non-terminal residue" evidence="1">
    <location>
        <position position="1037"/>
    </location>
</feature>
<sequence>MQKMVQRAFFYLKFPSSLNVPFELKENLLPKEIQAMMVTRLRWVLKKNIPFQRIVEMTKKKVEQILAKKPSESHHSFIQLYQTMVNNIITLGWTRVLLSLYENCYFQTIFWAMKNKNKQLINIFVASAENDRLVPLFDKGELSDEELHLCKVKVSYRADFPFSWNFHIWCHKALGAFVKSKSKRSDYDNEVATNGMILQGSNYLNKSLKEDGKSLQLLTECSPENCEFYAKDVIRGNFHMYLSVKEDDQLTDIIKGIVFCLVKLTVQNEEISIPLIETIFYYFKSIITKYVHFLSLCDDETVLLNLKKGLSADEVLPLNKLVNVSYVPQKGESEFIAKMDIACDATKAILKFLRQQPSPKEEMHTEFLVICRQLHMKTLGIKHMRKDNSTTTTINQNQDLATMLDLVKHGFLKDSNVIPEIIKSATKHIITPGSETQTCLYFIRDLLHVIQTVEDVYDKNNGQVFQYVLKIIFSKPQDFIRVSSCQSLLKLQALRVLVENKWTHIFDDSPELHLMLNRVNEKLYANAETKESPLDRLVRTRDQKISVVSQLKVQLAKHILSLTKKMVVLEHPSEDTTFRSHLEKIRKDLTYFQENKNFDEKWNEYEYYLHIWFIKQCCMLKNMDWTHAFFSQKWIQTDFLLFANADVFSQLKQPRREYFSQPFNDTFGKKFKYFKQKLISNNYNCYTGDKQDIPPLLTAALSISSALSNNSEDSKGLSSLCLDYIIFFNIFYTKIEIFEYLQNLNFMTSQVEETCIGKLLSLSPKSKFLSSNFSDTTDEAIARLSFHWFGVLQIMKKNPFKFLLNEPKEFEKQRKPGERLKTEATKTTFITCYCRNRHPFFVKEYQPNRKVLKCPDPWCDTMIDNTEPMIEEKADIQIANSNEKDEKQIEEISPITCTLLLLLNSLTMLLRNISNSKGQESSLWKETKGRFLLLSKMTIIKEELLCVALHDWFCGLPQWLNKTYPHEMDEVNSQSIEKFEKDIETHYLQFLNKFKKSNSVQKALLSPAPTEEIDREIKEEHSPTNSSIPQLFLVTRI</sequence>
<evidence type="ECO:0000313" key="1">
    <source>
        <dbReference type="EMBL" id="ETO11385.1"/>
    </source>
</evidence>
<protein>
    <submittedName>
        <fullName evidence="1">Uncharacterized protein</fullName>
    </submittedName>
</protein>
<reference evidence="1 2" key="1">
    <citation type="journal article" date="2013" name="Curr. Biol.">
        <title>The Genome of the Foraminiferan Reticulomyxa filosa.</title>
        <authorList>
            <person name="Glockner G."/>
            <person name="Hulsmann N."/>
            <person name="Schleicher M."/>
            <person name="Noegel A.A."/>
            <person name="Eichinger L."/>
            <person name="Gallinger C."/>
            <person name="Pawlowski J."/>
            <person name="Sierra R."/>
            <person name="Euteneuer U."/>
            <person name="Pillet L."/>
            <person name="Moustafa A."/>
            <person name="Platzer M."/>
            <person name="Groth M."/>
            <person name="Szafranski K."/>
            <person name="Schliwa M."/>
        </authorList>
    </citation>
    <scope>NUCLEOTIDE SEQUENCE [LARGE SCALE GENOMIC DNA]</scope>
</reference>
<organism evidence="1 2">
    <name type="scientific">Reticulomyxa filosa</name>
    <dbReference type="NCBI Taxonomy" id="46433"/>
    <lineage>
        <taxon>Eukaryota</taxon>
        <taxon>Sar</taxon>
        <taxon>Rhizaria</taxon>
        <taxon>Retaria</taxon>
        <taxon>Foraminifera</taxon>
        <taxon>Monothalamids</taxon>
        <taxon>Reticulomyxidae</taxon>
        <taxon>Reticulomyxa</taxon>
    </lineage>
</organism>
<dbReference type="AlphaFoldDB" id="X6MEE0"/>
<comment type="caution">
    <text evidence="1">The sequence shown here is derived from an EMBL/GenBank/DDBJ whole genome shotgun (WGS) entry which is preliminary data.</text>
</comment>
<name>X6MEE0_RETFI</name>
<accession>X6MEE0</accession>
<gene>
    <name evidence="1" type="ORF">RFI_25987</name>
</gene>
<dbReference type="EMBL" id="ASPP01022531">
    <property type="protein sequence ID" value="ETO11385.1"/>
    <property type="molecule type" value="Genomic_DNA"/>
</dbReference>
<dbReference type="Proteomes" id="UP000023152">
    <property type="component" value="Unassembled WGS sequence"/>
</dbReference>